<keyword evidence="3" id="KW-1185">Reference proteome</keyword>
<dbReference type="SUPFAM" id="SSF50341">
    <property type="entry name" value="CheW-like"/>
    <property type="match status" value="1"/>
</dbReference>
<evidence type="ECO:0000259" key="1">
    <source>
        <dbReference type="PROSITE" id="PS50851"/>
    </source>
</evidence>
<dbReference type="Proteomes" id="UP001312865">
    <property type="component" value="Unassembled WGS sequence"/>
</dbReference>
<feature type="domain" description="CheW-like" evidence="1">
    <location>
        <begin position="4"/>
        <end position="143"/>
    </location>
</feature>
<protein>
    <submittedName>
        <fullName evidence="2">Chemotaxis protein CheW</fullName>
    </submittedName>
</protein>
<evidence type="ECO:0000313" key="2">
    <source>
        <dbReference type="EMBL" id="MEI5908197.1"/>
    </source>
</evidence>
<dbReference type="InterPro" id="IPR002545">
    <property type="entry name" value="CheW-lke_dom"/>
</dbReference>
<reference evidence="2 3" key="1">
    <citation type="journal article" date="2018" name="J. Microbiol.">
        <title>Bacillus spongiae sp. nov., isolated from sponge of Jeju Island.</title>
        <authorList>
            <person name="Lee G.E."/>
            <person name="Im W.T."/>
            <person name="Park J.S."/>
        </authorList>
    </citation>
    <scope>NUCLEOTIDE SEQUENCE [LARGE SCALE GENOMIC DNA]</scope>
    <source>
        <strain evidence="2 3">135PIL107-10</strain>
    </source>
</reference>
<organism evidence="2 3">
    <name type="scientific">Bacillus spongiae</name>
    <dbReference type="NCBI Taxonomy" id="2683610"/>
    <lineage>
        <taxon>Bacteria</taxon>
        <taxon>Bacillati</taxon>
        <taxon>Bacillota</taxon>
        <taxon>Bacilli</taxon>
        <taxon>Bacillales</taxon>
        <taxon>Bacillaceae</taxon>
        <taxon>Bacillus</taxon>
    </lineage>
</organism>
<dbReference type="Gene3D" id="2.40.50.180">
    <property type="entry name" value="CheA-289, Domain 4"/>
    <property type="match status" value="1"/>
</dbReference>
<dbReference type="SMART" id="SM00260">
    <property type="entry name" value="CheW"/>
    <property type="match status" value="1"/>
</dbReference>
<proteinExistence type="predicted"/>
<dbReference type="EMBL" id="JBBAXC010000011">
    <property type="protein sequence ID" value="MEI5908197.1"/>
    <property type="molecule type" value="Genomic_DNA"/>
</dbReference>
<comment type="caution">
    <text evidence="2">The sequence shown here is derived from an EMBL/GenBank/DDBJ whole genome shotgun (WGS) entry which is preliminary data.</text>
</comment>
<gene>
    <name evidence="2" type="ORF">WAK64_14150</name>
</gene>
<accession>A0ABU8HFZ3</accession>
<evidence type="ECO:0000313" key="3">
    <source>
        <dbReference type="Proteomes" id="UP001312865"/>
    </source>
</evidence>
<dbReference type="InterPro" id="IPR036061">
    <property type="entry name" value="CheW-like_dom_sf"/>
</dbReference>
<dbReference type="PANTHER" id="PTHR22617:SF23">
    <property type="entry name" value="CHEMOTAXIS PROTEIN CHEW"/>
    <property type="match status" value="1"/>
</dbReference>
<dbReference type="PANTHER" id="PTHR22617">
    <property type="entry name" value="CHEMOTAXIS SENSOR HISTIDINE KINASE-RELATED"/>
    <property type="match status" value="1"/>
</dbReference>
<name>A0ABU8HFZ3_9BACI</name>
<dbReference type="RefSeq" id="WP_336587635.1">
    <property type="nucleotide sequence ID" value="NZ_JBBAXC010000011.1"/>
</dbReference>
<sequence>MSEDQKIVVFQSGSEEYAFPIEHVMSIEKVTTINPIPHLPAYVRGMVDIRNELVPVLDFEQILYGSPAKVEDARIIVIQTEGLFSFGVMVKEAKEIIDILKDQIKQVSLLAYSQTKYFTGIVHLEDRLITFVDADILVQSLGGMKEIEAYLEETVKV</sequence>
<dbReference type="Pfam" id="PF01584">
    <property type="entry name" value="CheW"/>
    <property type="match status" value="1"/>
</dbReference>
<dbReference type="PROSITE" id="PS50851">
    <property type="entry name" value="CHEW"/>
    <property type="match status" value="1"/>
</dbReference>
<dbReference type="InterPro" id="IPR039315">
    <property type="entry name" value="CheW"/>
</dbReference>
<dbReference type="Gene3D" id="2.30.30.40">
    <property type="entry name" value="SH3 Domains"/>
    <property type="match status" value="1"/>
</dbReference>